<protein>
    <recommendedName>
        <fullName evidence="4">CUB domain-containing protein</fullName>
    </recommendedName>
</protein>
<comment type="caution">
    <text evidence="2">Lacks conserved residue(s) required for the propagation of feature annotation.</text>
</comment>
<reference evidence="5" key="1">
    <citation type="submission" date="2022-02" db="EMBL/GenBank/DDBJ databases">
        <authorList>
            <person name="King R."/>
        </authorList>
    </citation>
    <scope>NUCLEOTIDE SEQUENCE</scope>
</reference>
<evidence type="ECO:0000256" key="1">
    <source>
        <dbReference type="ARBA" id="ARBA00023157"/>
    </source>
</evidence>
<dbReference type="AlphaFoldDB" id="A0A9P0HYJ0"/>
<feature type="region of interest" description="Disordered" evidence="3">
    <location>
        <begin position="68"/>
        <end position="110"/>
    </location>
</feature>
<keyword evidence="1" id="KW-1015">Disulfide bond</keyword>
<dbReference type="Proteomes" id="UP001153321">
    <property type="component" value="Chromosome 16"/>
</dbReference>
<gene>
    <name evidence="5" type="ORF">SPLIT_LOCUS3195</name>
</gene>
<name>A0A9P0HYJ0_SPOLI</name>
<dbReference type="SUPFAM" id="SSF49854">
    <property type="entry name" value="Spermadhesin, CUB domain"/>
    <property type="match status" value="1"/>
</dbReference>
<sequence>MGEIILEMKDLKERIVALSLSVNEMYTYMHRCYENIGVSNGYMISLSEKLESVEANIMSLLRSSEGTDSYATIPNPEGPITNKTNISKRKKNKHTKAKRKSTIGESLTTNGCHSAARDVDSADLPVEPETNKVNHFHVETELAGCINLVDTPVHSASAVTDHVPSHPEAVDVSLDTAPSLGRNHQGLKRRWRLMLRCLQIIILVTIAAEYVYAHEIDKEHQGPQLCGGHLKGPVGTITTPNFPNPFPVPIKCKWIIKHGIENGTISVYFTQQYTTTGLTFTEYLYYDESYVVGKRRALTLTDDNITKVKWLQQREPNIESDTSRFLL</sequence>
<organism evidence="5 6">
    <name type="scientific">Spodoptera littoralis</name>
    <name type="common">Egyptian cotton leafworm</name>
    <dbReference type="NCBI Taxonomy" id="7109"/>
    <lineage>
        <taxon>Eukaryota</taxon>
        <taxon>Metazoa</taxon>
        <taxon>Ecdysozoa</taxon>
        <taxon>Arthropoda</taxon>
        <taxon>Hexapoda</taxon>
        <taxon>Insecta</taxon>
        <taxon>Pterygota</taxon>
        <taxon>Neoptera</taxon>
        <taxon>Endopterygota</taxon>
        <taxon>Lepidoptera</taxon>
        <taxon>Glossata</taxon>
        <taxon>Ditrysia</taxon>
        <taxon>Noctuoidea</taxon>
        <taxon>Noctuidae</taxon>
        <taxon>Amphipyrinae</taxon>
        <taxon>Spodoptera</taxon>
    </lineage>
</organism>
<dbReference type="Gene3D" id="2.60.120.290">
    <property type="entry name" value="Spermadhesin, CUB domain"/>
    <property type="match status" value="1"/>
</dbReference>
<proteinExistence type="predicted"/>
<evidence type="ECO:0000313" key="5">
    <source>
        <dbReference type="EMBL" id="CAH1637837.1"/>
    </source>
</evidence>
<evidence type="ECO:0000256" key="2">
    <source>
        <dbReference type="PROSITE-ProRule" id="PRU00059"/>
    </source>
</evidence>
<evidence type="ECO:0000256" key="3">
    <source>
        <dbReference type="SAM" id="MobiDB-lite"/>
    </source>
</evidence>
<accession>A0A9P0HYJ0</accession>
<feature type="domain" description="CUB" evidence="4">
    <location>
        <begin position="226"/>
        <end position="327"/>
    </location>
</feature>
<feature type="compositionally biased region" description="Basic residues" evidence="3">
    <location>
        <begin position="86"/>
        <end position="101"/>
    </location>
</feature>
<evidence type="ECO:0000313" key="6">
    <source>
        <dbReference type="Proteomes" id="UP001153321"/>
    </source>
</evidence>
<evidence type="ECO:0000259" key="4">
    <source>
        <dbReference type="PROSITE" id="PS01180"/>
    </source>
</evidence>
<dbReference type="PROSITE" id="PS01180">
    <property type="entry name" value="CUB"/>
    <property type="match status" value="1"/>
</dbReference>
<dbReference type="InterPro" id="IPR000859">
    <property type="entry name" value="CUB_dom"/>
</dbReference>
<keyword evidence="6" id="KW-1185">Reference proteome</keyword>
<dbReference type="EMBL" id="LR824547">
    <property type="protein sequence ID" value="CAH1637837.1"/>
    <property type="molecule type" value="Genomic_DNA"/>
</dbReference>
<dbReference type="InterPro" id="IPR035914">
    <property type="entry name" value="Sperma_CUB_dom_sf"/>
</dbReference>